<evidence type="ECO:0000313" key="2">
    <source>
        <dbReference type="Proteomes" id="UP000622890"/>
    </source>
</evidence>
<evidence type="ECO:0000313" key="1">
    <source>
        <dbReference type="EMBL" id="MBK4734221.1"/>
    </source>
</evidence>
<sequence length="276" mass="31910">MSYTLDKDGIYRPETPVAHRNEEYQESGFTTLLNMQSKHFWYVGRHKFLLGSLKKHLKESHKTAIDLGGGVGGWVKYLSEKFPHNFEEIALGDSSEVALIGARKILPKEASLYQVDLMATNWKEKWDVIFLLDVIEHCPDDISILKQAYESLKPGGLLIVTTPALMYFWSYNDDYSNHLRRYNISDYGRLAKLTGFNLIDARYFMFFLSPLYWLSRKTKPKNLSKEEVENAVQKEHAAPSRWVNFLLSKIFSAESPMGQYFKFPWGTSVLGVFEKP</sequence>
<dbReference type="GO" id="GO:0008168">
    <property type="term" value="F:methyltransferase activity"/>
    <property type="evidence" value="ECO:0007669"/>
    <property type="project" value="UniProtKB-KW"/>
</dbReference>
<organism evidence="1 2">
    <name type="scientific">Noviherbaspirillum pedocola</name>
    <dbReference type="NCBI Taxonomy" id="2801341"/>
    <lineage>
        <taxon>Bacteria</taxon>
        <taxon>Pseudomonadati</taxon>
        <taxon>Pseudomonadota</taxon>
        <taxon>Betaproteobacteria</taxon>
        <taxon>Burkholderiales</taxon>
        <taxon>Oxalobacteraceae</taxon>
        <taxon>Noviherbaspirillum</taxon>
    </lineage>
</organism>
<dbReference type="PANTHER" id="PTHR43861">
    <property type="entry name" value="TRANS-ACONITATE 2-METHYLTRANSFERASE-RELATED"/>
    <property type="match status" value="1"/>
</dbReference>
<dbReference type="EMBL" id="JAEPBG010000002">
    <property type="protein sequence ID" value="MBK4734221.1"/>
    <property type="molecule type" value="Genomic_DNA"/>
</dbReference>
<dbReference type="CDD" id="cd02440">
    <property type="entry name" value="AdoMet_MTases"/>
    <property type="match status" value="1"/>
</dbReference>
<gene>
    <name evidence="1" type="ORF">JJB74_06330</name>
</gene>
<dbReference type="Proteomes" id="UP000622890">
    <property type="component" value="Unassembled WGS sequence"/>
</dbReference>
<reference evidence="1" key="1">
    <citation type="submission" date="2021-01" db="EMBL/GenBank/DDBJ databases">
        <title>Genome sequence of strain Noviherbaspirillum sp. DKR-6.</title>
        <authorList>
            <person name="Chaudhary D.K."/>
        </authorList>
    </citation>
    <scope>NUCLEOTIDE SEQUENCE</scope>
    <source>
        <strain evidence="1">DKR-6</strain>
    </source>
</reference>
<dbReference type="RefSeq" id="WP_200590987.1">
    <property type="nucleotide sequence ID" value="NZ_JAEPBG010000002.1"/>
</dbReference>
<comment type="caution">
    <text evidence="1">The sequence shown here is derived from an EMBL/GenBank/DDBJ whole genome shotgun (WGS) entry which is preliminary data.</text>
</comment>
<dbReference type="GO" id="GO:0032259">
    <property type="term" value="P:methylation"/>
    <property type="evidence" value="ECO:0007669"/>
    <property type="project" value="UniProtKB-KW"/>
</dbReference>
<keyword evidence="2" id="KW-1185">Reference proteome</keyword>
<keyword evidence="1" id="KW-0808">Transferase</keyword>
<dbReference type="AlphaFoldDB" id="A0A934SPA6"/>
<protein>
    <submittedName>
        <fullName evidence="1">Class I SAM-dependent methyltransferase</fullName>
    </submittedName>
</protein>
<dbReference type="Pfam" id="PF13489">
    <property type="entry name" value="Methyltransf_23"/>
    <property type="match status" value="1"/>
</dbReference>
<dbReference type="InterPro" id="IPR029063">
    <property type="entry name" value="SAM-dependent_MTases_sf"/>
</dbReference>
<dbReference type="SUPFAM" id="SSF53335">
    <property type="entry name" value="S-adenosyl-L-methionine-dependent methyltransferases"/>
    <property type="match status" value="1"/>
</dbReference>
<accession>A0A934SPA6</accession>
<dbReference type="Gene3D" id="3.40.50.150">
    <property type="entry name" value="Vaccinia Virus protein VP39"/>
    <property type="match status" value="1"/>
</dbReference>
<name>A0A934SPA6_9BURK</name>
<keyword evidence="1" id="KW-0489">Methyltransferase</keyword>
<proteinExistence type="predicted"/>